<dbReference type="Pfam" id="PF03572">
    <property type="entry name" value="Peptidase_S41"/>
    <property type="match status" value="1"/>
</dbReference>
<dbReference type="GO" id="GO:0006508">
    <property type="term" value="P:proteolysis"/>
    <property type="evidence" value="ECO:0007669"/>
    <property type="project" value="UniProtKB-UniRule"/>
</dbReference>
<organism evidence="12 13">
    <name type="scientific">Galbibacter orientalis DSM 19592</name>
    <dbReference type="NCBI Taxonomy" id="926559"/>
    <lineage>
        <taxon>Bacteria</taxon>
        <taxon>Pseudomonadati</taxon>
        <taxon>Bacteroidota</taxon>
        <taxon>Flavobacteriia</taxon>
        <taxon>Flavobacteriales</taxon>
        <taxon>Flavobacteriaceae</taxon>
        <taxon>Galbibacter</taxon>
    </lineage>
</organism>
<dbReference type="Pfam" id="PF26550">
    <property type="entry name" value="Tricorn_2nd"/>
    <property type="match status" value="1"/>
</dbReference>
<evidence type="ECO:0000256" key="7">
    <source>
        <dbReference type="PIRNR" id="PIRNR036421"/>
    </source>
</evidence>
<dbReference type="EC" id="3.4.21.-" evidence="7"/>
<dbReference type="RefSeq" id="WP_008613890.1">
    <property type="nucleotide sequence ID" value="NZ_JH651379.1"/>
</dbReference>
<dbReference type="Gene3D" id="2.30.42.10">
    <property type="match status" value="1"/>
</dbReference>
<dbReference type="SMART" id="SM00245">
    <property type="entry name" value="TSPc"/>
    <property type="match status" value="1"/>
</dbReference>
<keyword evidence="6 7" id="KW-0720">Serine protease</keyword>
<dbReference type="SUPFAM" id="SSF82171">
    <property type="entry name" value="DPP6 N-terminal domain-like"/>
    <property type="match status" value="1"/>
</dbReference>
<keyword evidence="5 7" id="KW-0378">Hydrolase</keyword>
<dbReference type="PANTHER" id="PTHR43253:SF1">
    <property type="entry name" value="TRICORN PROTEASE HOMOLOG 2-RELATED"/>
    <property type="match status" value="1"/>
</dbReference>
<dbReference type="GO" id="GO:0008236">
    <property type="term" value="F:serine-type peptidase activity"/>
    <property type="evidence" value="ECO:0007669"/>
    <property type="project" value="UniProtKB-UniRule"/>
</dbReference>
<dbReference type="AlphaFoldDB" id="I3C8P0"/>
<feature type="active site" description="Charge relay system" evidence="8">
    <location>
        <position position="753"/>
    </location>
</feature>
<keyword evidence="3 7" id="KW-0963">Cytoplasm</keyword>
<sequence>MDPHLPSKKALSKYVFLTSILWLVFFSIKVQAQGFEGYYRYPNIHNNTIIFTAEGDLWKVSIQGGLAQKITSHLEEEIAPAISPDGKLIAYSASYEGPTEVYTIPIDGGIPTRWTYESDFSLVNGWTPNQELVYDTRAYSTLPNRQLVAINLTSKEKKVIQLSQASEASFSDDGKTVFFVTPAYHGNVTKRYKGGTARQVWKYTEGAPEAIKLTTDYLGESHHPMFFNNRVYHITDRDGTMNIWSVNLNGKDLQQHTFHKDFDIRYAKQNQGNIVYQRGADIWVYNIKENTDKKINIKIVSDLEQLQEKWEENPKKYITAVEPDYSGEKIVVTSRGRIFVFPTKSGRTIDFTNKSNVRYRDAVFSTDGKNIYALSDESEEFEFVSLPANGIGEAKQITKNGSVLRYAGIPSPDGKFIAYDDLENRLFILNISSGESVEIPTKHEGIGSFSWSPDSKYLAYVQTAYNTMNQLYIYNISSKDNFPITTDRANDKNPQWSDDGKYIYFLSDRSFTSLVGSPWGTRQPEPYFDASEKIYCIPLQKDTKTAFAEENELTVDSEKKEEEEKEKEKETELSVKIDTQNIINRVYELPIKPGNYSNLAVTKNALYFTVRETGVDAKTHLASVKISNETQKVDVIINDIQNFKLSGDKSKILLKKSNKYYMFEATTKKVSDLSENEIDLSNWKFPISPKEDWKQIFTDAWRMERDYFYDQNMHGVNWDAMHKKYAPLLERITTREELSDLIGRYVGELSALHTSVRGGDLREDKEDVSVASLGAIFSRDPKNNGYRIEHIYKADPDYPDEKSPLDDPYLNINTGDIITAVNGNAALEVLDIGALIRNKQEKQVRLTVKSKSGTKDIIVKPIKNEYSLRYRDWEYSRRLEVENKTDSKVGYVHLQAMTAPDLNQWYREFYPVFDRQGLIIDVRNNRGGNIESFILEKLLRKAWMYWKQRSGKPYWNMQYAFRGHIVILVNENTASDGEAFAEGFRKLNLGKAIGTRTWGGEIWLSGVNQLSDNGIARAPMMGVYNNEGEWVIEGHGFEPDIEVNNLPHATFNGKDAQLEAAINHLMELIKKDPRLVPDPPAYPDKSFNNK</sequence>
<evidence type="ECO:0000313" key="12">
    <source>
        <dbReference type="EMBL" id="EIJ39983.1"/>
    </source>
</evidence>
<comment type="function">
    <text evidence="7">Degrades oligopeptides.</text>
</comment>
<dbReference type="InterPro" id="IPR015943">
    <property type="entry name" value="WD40/YVTN_repeat-like_dom_sf"/>
</dbReference>
<reference evidence="12 13" key="1">
    <citation type="submission" date="2012-02" db="EMBL/GenBank/DDBJ databases">
        <title>Improved High-Quality Draft genome of Joostella marina DSM 19592.</title>
        <authorList>
            <consortium name="US DOE Joint Genome Institute (JGI-PGF)"/>
            <person name="Lucas S."/>
            <person name="Copeland A."/>
            <person name="Lapidus A."/>
            <person name="Bruce D."/>
            <person name="Goodwin L."/>
            <person name="Pitluck S."/>
            <person name="Peters L."/>
            <person name="Chertkov O."/>
            <person name="Ovchinnikova G."/>
            <person name="Kyrpides N."/>
            <person name="Mavromatis K."/>
            <person name="Detter J.C."/>
            <person name="Han C."/>
            <person name="Land M."/>
            <person name="Hauser L."/>
            <person name="Markowitz V."/>
            <person name="Cheng J.-F."/>
            <person name="Hugenholtz P."/>
            <person name="Woyke T."/>
            <person name="Wu D."/>
            <person name="Tindall B."/>
            <person name="Brambilla E."/>
            <person name="Klenk H.-P."/>
            <person name="Eisen J.A."/>
        </authorList>
    </citation>
    <scope>NUCLEOTIDE SEQUENCE [LARGE SCALE GENOMIC DNA]</scope>
    <source>
        <strain evidence="12 13">DSM 19592</strain>
    </source>
</reference>
<evidence type="ECO:0000256" key="9">
    <source>
        <dbReference type="PIRSR" id="PIRSR036421-3"/>
    </source>
</evidence>
<dbReference type="CDD" id="cd07562">
    <property type="entry name" value="Peptidase_S41_TRI"/>
    <property type="match status" value="1"/>
</dbReference>
<feature type="domain" description="Tail specific protease" evidence="11">
    <location>
        <begin position="854"/>
        <end position="1044"/>
    </location>
</feature>
<feature type="region of interest" description="Disordered" evidence="10">
    <location>
        <begin position="551"/>
        <end position="572"/>
    </location>
</feature>
<dbReference type="PIRSF" id="PIRSF036421">
    <property type="entry name" value="Tricorn_protease"/>
    <property type="match status" value="1"/>
</dbReference>
<proteinExistence type="inferred from homology"/>
<dbReference type="InterPro" id="IPR036034">
    <property type="entry name" value="PDZ_sf"/>
</dbReference>
<dbReference type="STRING" id="926559.JoomaDRAFT_3030"/>
<dbReference type="InterPro" id="IPR028204">
    <property type="entry name" value="Tricorn_C1"/>
</dbReference>
<dbReference type="PANTHER" id="PTHR43253">
    <property type="entry name" value="TRICORN PROTEASE HOMOLOG 2-RELATED"/>
    <property type="match status" value="1"/>
</dbReference>
<keyword evidence="4 7" id="KW-0645">Protease</keyword>
<feature type="active site" description="Nucleophile" evidence="8">
    <location>
        <position position="975"/>
    </location>
</feature>
<dbReference type="SUPFAM" id="SSF50156">
    <property type="entry name" value="PDZ domain-like"/>
    <property type="match status" value="1"/>
</dbReference>
<comment type="similarity">
    <text evidence="2 7">Belongs to the peptidase S41B family.</text>
</comment>
<dbReference type="InterPro" id="IPR005151">
    <property type="entry name" value="Tail-specific_protease"/>
</dbReference>
<evidence type="ECO:0000256" key="6">
    <source>
        <dbReference type="ARBA" id="ARBA00022825"/>
    </source>
</evidence>
<dbReference type="Gene3D" id="2.130.10.10">
    <property type="entry name" value="YVTN repeat-like/Quinoprotein amine dehydrogenase"/>
    <property type="match status" value="1"/>
</dbReference>
<dbReference type="Pfam" id="PF26549">
    <property type="entry name" value="Tricorn_N"/>
    <property type="match status" value="1"/>
</dbReference>
<name>I3C8P0_9FLAO</name>
<evidence type="ECO:0000256" key="4">
    <source>
        <dbReference type="ARBA" id="ARBA00022670"/>
    </source>
</evidence>
<feature type="compositionally biased region" description="Basic and acidic residues" evidence="10">
    <location>
        <begin position="556"/>
        <end position="572"/>
    </location>
</feature>
<gene>
    <name evidence="12" type="ORF">JoomaDRAFT_3030</name>
</gene>
<protein>
    <recommendedName>
        <fullName evidence="7">Tricorn protease homolog</fullName>
        <ecNumber evidence="7">3.4.21.-</ecNumber>
    </recommendedName>
</protein>
<accession>I3C8P0</accession>
<evidence type="ECO:0000256" key="8">
    <source>
        <dbReference type="PIRSR" id="PIRSR036421-1"/>
    </source>
</evidence>
<dbReference type="OrthoDB" id="9815657at2"/>
<dbReference type="eggNOG" id="COG4946">
    <property type="taxonomic scope" value="Bacteria"/>
</dbReference>
<evidence type="ECO:0000256" key="2">
    <source>
        <dbReference type="ARBA" id="ARBA00008524"/>
    </source>
</evidence>
<dbReference type="GO" id="GO:0005737">
    <property type="term" value="C:cytoplasm"/>
    <property type="evidence" value="ECO:0007669"/>
    <property type="project" value="UniProtKB-SubCell"/>
</dbReference>
<dbReference type="eggNOG" id="COG0793">
    <property type="taxonomic scope" value="Bacteria"/>
</dbReference>
<dbReference type="Pfam" id="PF14684">
    <property type="entry name" value="Tricorn_C1"/>
    <property type="match status" value="1"/>
</dbReference>
<feature type="active site" description="Charge relay system" evidence="8">
    <location>
        <position position="1033"/>
    </location>
</feature>
<dbReference type="Proteomes" id="UP000004690">
    <property type="component" value="Unassembled WGS sequence"/>
</dbReference>
<keyword evidence="13" id="KW-1185">Reference proteome</keyword>
<dbReference type="SUPFAM" id="SSF52096">
    <property type="entry name" value="ClpP/crotonase"/>
    <property type="match status" value="1"/>
</dbReference>
<dbReference type="InterPro" id="IPR029414">
    <property type="entry name" value="Tricorn_PDZ"/>
</dbReference>
<evidence type="ECO:0000313" key="13">
    <source>
        <dbReference type="Proteomes" id="UP000004690"/>
    </source>
</evidence>
<dbReference type="InterPro" id="IPR029045">
    <property type="entry name" value="ClpP/crotonase-like_dom_sf"/>
</dbReference>
<evidence type="ECO:0000256" key="5">
    <source>
        <dbReference type="ARBA" id="ARBA00022801"/>
    </source>
</evidence>
<evidence type="ECO:0000256" key="3">
    <source>
        <dbReference type="ARBA" id="ARBA00022490"/>
    </source>
</evidence>
<dbReference type="Gene3D" id="3.30.750.44">
    <property type="match status" value="1"/>
</dbReference>
<dbReference type="Gene3D" id="3.90.226.10">
    <property type="entry name" value="2-enoyl-CoA Hydratase, Chain A, domain 1"/>
    <property type="match status" value="1"/>
</dbReference>
<evidence type="ECO:0000259" key="11">
    <source>
        <dbReference type="SMART" id="SM00245"/>
    </source>
</evidence>
<dbReference type="HOGENOM" id="CLU_005503_0_0_10"/>
<dbReference type="Gene3D" id="2.120.10.60">
    <property type="entry name" value="Tricorn protease N-terminal domain"/>
    <property type="match status" value="1"/>
</dbReference>
<evidence type="ECO:0000256" key="10">
    <source>
        <dbReference type="SAM" id="MobiDB-lite"/>
    </source>
</evidence>
<dbReference type="Pfam" id="PF14685">
    <property type="entry name" value="PDZ_Tricorn"/>
    <property type="match status" value="1"/>
</dbReference>
<comment type="subcellular location">
    <subcellularLocation>
        <location evidence="1 7">Cytoplasm</location>
    </subcellularLocation>
</comment>
<dbReference type="SUPFAM" id="SSF69304">
    <property type="entry name" value="Tricorn protease N-terminal domain"/>
    <property type="match status" value="1"/>
</dbReference>
<feature type="site" description="Transition state stabilizer; via amide nitrogen" evidence="9">
    <location>
        <position position="976"/>
    </location>
</feature>
<dbReference type="EMBL" id="JH651379">
    <property type="protein sequence ID" value="EIJ39983.1"/>
    <property type="molecule type" value="Genomic_DNA"/>
</dbReference>
<dbReference type="InterPro" id="IPR012393">
    <property type="entry name" value="Tricorn_protease"/>
</dbReference>
<evidence type="ECO:0000256" key="1">
    <source>
        <dbReference type="ARBA" id="ARBA00004496"/>
    </source>
</evidence>